<feature type="chain" id="PRO_5030847235" evidence="1">
    <location>
        <begin position="28"/>
        <end position="540"/>
    </location>
</feature>
<proteinExistence type="predicted"/>
<evidence type="ECO:0000313" key="3">
    <source>
        <dbReference type="Proteomes" id="UP000490800"/>
    </source>
</evidence>
<protein>
    <submittedName>
        <fullName evidence="2">Alpha/beta hydrolase</fullName>
    </submittedName>
</protein>
<name>A0A7X3K0Q2_9BACL</name>
<keyword evidence="2" id="KW-0378">Hydrolase</keyword>
<dbReference type="OrthoDB" id="9765872at2"/>
<keyword evidence="1" id="KW-0732">Signal</keyword>
<accession>A0A7X3K0Q2</accession>
<dbReference type="RefSeq" id="WP_157337889.1">
    <property type="nucleotide sequence ID" value="NZ_RHLK01000012.1"/>
</dbReference>
<dbReference type="SUPFAM" id="SSF53474">
    <property type="entry name" value="alpha/beta-Hydrolases"/>
    <property type="match status" value="1"/>
</dbReference>
<keyword evidence="3" id="KW-1185">Reference proteome</keyword>
<gene>
    <name evidence="2" type="ORF">EDM21_18460</name>
</gene>
<comment type="caution">
    <text evidence="2">The sequence shown here is derived from an EMBL/GenBank/DDBJ whole genome shotgun (WGS) entry which is preliminary data.</text>
</comment>
<dbReference type="EMBL" id="RHLK01000012">
    <property type="protein sequence ID" value="MVP01479.1"/>
    <property type="molecule type" value="Genomic_DNA"/>
</dbReference>
<feature type="signal peptide" evidence="1">
    <location>
        <begin position="1"/>
        <end position="27"/>
    </location>
</feature>
<dbReference type="Proteomes" id="UP000490800">
    <property type="component" value="Unassembled WGS sequence"/>
</dbReference>
<dbReference type="AlphaFoldDB" id="A0A7X3K0Q2"/>
<dbReference type="GO" id="GO:0016787">
    <property type="term" value="F:hydrolase activity"/>
    <property type="evidence" value="ECO:0007669"/>
    <property type="project" value="UniProtKB-KW"/>
</dbReference>
<evidence type="ECO:0000256" key="1">
    <source>
        <dbReference type="SAM" id="SignalP"/>
    </source>
</evidence>
<reference evidence="2 3" key="1">
    <citation type="journal article" date="2019" name="Microorganisms">
        <title>Paenibacillus lutrae sp. nov., A Chitinolytic Species Isolated from A River Otter in Castril Natural Park, Granada, Spain.</title>
        <authorList>
            <person name="Rodriguez M."/>
            <person name="Reina J.C."/>
            <person name="Bejar V."/>
            <person name="Llamas I."/>
        </authorList>
    </citation>
    <scope>NUCLEOTIDE SEQUENCE [LARGE SCALE GENOMIC DNA]</scope>
    <source>
        <strain evidence="2 3">N10</strain>
    </source>
</reference>
<sequence length="540" mass="58070">MVQHVRFRVVSAISLVTALLCSSVVNAAAPAPVLHNDNPSANFGDWYTGAVPPQASSAKPVILFVQGLHSNYTTWTKTDSYYDAAYNAGYRTAFVQLKDSDGTGGNMWTNGPKLAEVIKKVAAYYGVPKINIIAHSKGGIDTQTALVHYGAAPYVNVVHQLSTPNKGSEVADMAYSNWTSWLAELLDKKDEAVYSLQTSYMAAYRSQTDSRPENALTKTYMSGGEGDDGWFSSTWFAHAVLPDEDDGLVSVASAMGLPYGIPNFTKNISHSEMRNASQTWNLVKPKLALGAASASVASGSASASENLLARPGVAEENTSFILRGGPLQGQRVTETFPLESGLTNLVMDVLTASEQTKVTLISPAGVRHDLQPGKPEGDEEVLFAGAVHHNFSLERPEKGEWKLEMSGSGDAYFMLARPEGKIKGQLKSPRKLFRKGESASVSVGFNGVKKWDAGSGTRGSTNKATLTRAEKANAAHTIQKMNELNVDAVNGDVQVNFQVPTEPGVYNLSFDISGLNERDEPVTRSVNYNFAVTDVSGKLD</sequence>
<organism evidence="2 3">
    <name type="scientific">Paenibacillus lutrae</name>
    <dbReference type="NCBI Taxonomy" id="2078573"/>
    <lineage>
        <taxon>Bacteria</taxon>
        <taxon>Bacillati</taxon>
        <taxon>Bacillota</taxon>
        <taxon>Bacilli</taxon>
        <taxon>Bacillales</taxon>
        <taxon>Paenibacillaceae</taxon>
        <taxon>Paenibacillus</taxon>
    </lineage>
</organism>
<evidence type="ECO:0000313" key="2">
    <source>
        <dbReference type="EMBL" id="MVP01479.1"/>
    </source>
</evidence>
<dbReference type="InterPro" id="IPR029058">
    <property type="entry name" value="AB_hydrolase_fold"/>
</dbReference>
<dbReference type="Gene3D" id="3.40.50.1820">
    <property type="entry name" value="alpha/beta hydrolase"/>
    <property type="match status" value="1"/>
</dbReference>